<dbReference type="InterPro" id="IPR036388">
    <property type="entry name" value="WH-like_DNA-bd_sf"/>
</dbReference>
<accession>A0A8J4M489</accession>
<evidence type="ECO:0000259" key="2">
    <source>
        <dbReference type="Pfam" id="PF04545"/>
    </source>
</evidence>
<gene>
    <name evidence="3" type="ORF">XYCOK13_37360</name>
</gene>
<comment type="caution">
    <text evidence="3">The sequence shown here is derived from an EMBL/GenBank/DDBJ whole genome shotgun (WGS) entry which is preliminary data.</text>
</comment>
<name>A0A8J4M489_9BACL</name>
<dbReference type="Proteomes" id="UP000677918">
    <property type="component" value="Unassembled WGS sequence"/>
</dbReference>
<dbReference type="Gene3D" id="1.10.10.10">
    <property type="entry name" value="Winged helix-like DNA-binding domain superfamily/Winged helix DNA-binding domain"/>
    <property type="match status" value="1"/>
</dbReference>
<proteinExistence type="predicted"/>
<dbReference type="InterPro" id="IPR007630">
    <property type="entry name" value="RNA_pol_sigma70_r4"/>
</dbReference>
<dbReference type="Pfam" id="PF04545">
    <property type="entry name" value="Sigma70_r4"/>
    <property type="match status" value="1"/>
</dbReference>
<feature type="region of interest" description="Disordered" evidence="1">
    <location>
        <begin position="1"/>
        <end position="20"/>
    </location>
</feature>
<reference evidence="3" key="1">
    <citation type="submission" date="2021-04" db="EMBL/GenBank/DDBJ databases">
        <title>Draft genome sequence of Xylanibacillus composti strain K13.</title>
        <authorList>
            <person name="Uke A."/>
            <person name="Chhe C."/>
            <person name="Baramee S."/>
            <person name="Kosugi A."/>
        </authorList>
    </citation>
    <scope>NUCLEOTIDE SEQUENCE</scope>
    <source>
        <strain evidence="3">K13</strain>
    </source>
</reference>
<keyword evidence="4" id="KW-1185">Reference proteome</keyword>
<dbReference type="GO" id="GO:0003700">
    <property type="term" value="F:DNA-binding transcription factor activity"/>
    <property type="evidence" value="ECO:0007669"/>
    <property type="project" value="InterPro"/>
</dbReference>
<evidence type="ECO:0000313" key="3">
    <source>
        <dbReference type="EMBL" id="GIQ70912.1"/>
    </source>
</evidence>
<evidence type="ECO:0000313" key="4">
    <source>
        <dbReference type="Proteomes" id="UP000677918"/>
    </source>
</evidence>
<sequence length="120" mass="13968">MKGSPTQQSNGHFQDERRREKYEVQVTRLLENRPYLAERRYKGDTSACDVLLDLDGAMTMAALTNRQAEAIFYVFDRGCTQASAARHMNITQQAVRQLLLAACRKIAMIYWYWERDEADE</sequence>
<dbReference type="InterPro" id="IPR013324">
    <property type="entry name" value="RNA_pol_sigma_r3/r4-like"/>
</dbReference>
<dbReference type="EMBL" id="BOVK01000062">
    <property type="protein sequence ID" value="GIQ70912.1"/>
    <property type="molecule type" value="Genomic_DNA"/>
</dbReference>
<organism evidence="3 4">
    <name type="scientific">Xylanibacillus composti</name>
    <dbReference type="NCBI Taxonomy" id="1572762"/>
    <lineage>
        <taxon>Bacteria</taxon>
        <taxon>Bacillati</taxon>
        <taxon>Bacillota</taxon>
        <taxon>Bacilli</taxon>
        <taxon>Bacillales</taxon>
        <taxon>Paenibacillaceae</taxon>
        <taxon>Xylanibacillus</taxon>
    </lineage>
</organism>
<dbReference type="SUPFAM" id="SSF88659">
    <property type="entry name" value="Sigma3 and sigma4 domains of RNA polymerase sigma factors"/>
    <property type="match status" value="1"/>
</dbReference>
<feature type="compositionally biased region" description="Polar residues" evidence="1">
    <location>
        <begin position="1"/>
        <end position="12"/>
    </location>
</feature>
<dbReference type="RefSeq" id="WP_213413718.1">
    <property type="nucleotide sequence ID" value="NZ_BOVK01000062.1"/>
</dbReference>
<evidence type="ECO:0000256" key="1">
    <source>
        <dbReference type="SAM" id="MobiDB-lite"/>
    </source>
</evidence>
<dbReference type="GO" id="GO:0006352">
    <property type="term" value="P:DNA-templated transcription initiation"/>
    <property type="evidence" value="ECO:0007669"/>
    <property type="project" value="InterPro"/>
</dbReference>
<protein>
    <recommendedName>
        <fullName evidence="2">RNA polymerase sigma-70 region 4 domain-containing protein</fullName>
    </recommendedName>
</protein>
<feature type="domain" description="RNA polymerase sigma-70 region 4" evidence="2">
    <location>
        <begin position="60"/>
        <end position="106"/>
    </location>
</feature>
<dbReference type="AlphaFoldDB" id="A0A8J4M489"/>